<evidence type="ECO:0000256" key="6">
    <source>
        <dbReference type="ARBA" id="ARBA00022989"/>
    </source>
</evidence>
<dbReference type="Gene3D" id="1.25.40.10">
    <property type="entry name" value="Tetratricopeptide repeat domain"/>
    <property type="match status" value="1"/>
</dbReference>
<keyword evidence="7 9" id="KW-0496">Mitochondrion</keyword>
<evidence type="ECO:0000256" key="7">
    <source>
        <dbReference type="ARBA" id="ARBA00023128"/>
    </source>
</evidence>
<dbReference type="CDD" id="cd12212">
    <property type="entry name" value="Fis1"/>
    <property type="match status" value="1"/>
</dbReference>
<dbReference type="InterPro" id="IPR028061">
    <property type="entry name" value="Fis1_TPR_C"/>
</dbReference>
<name>A0A1R1WZY9_9FUNG</name>
<dbReference type="EMBL" id="LSSM01007530">
    <property type="protein sequence ID" value="OMJ07938.1"/>
    <property type="molecule type" value="Genomic_DNA"/>
</dbReference>
<evidence type="ECO:0000313" key="12">
    <source>
        <dbReference type="Proteomes" id="UP000187429"/>
    </source>
</evidence>
<dbReference type="PANTHER" id="PTHR13247">
    <property type="entry name" value="TETRATRICOPEPTIDE REPEAT PROTEIN 11 TPR REPEAT PROTEIN 11"/>
    <property type="match status" value="1"/>
</dbReference>
<reference evidence="12" key="1">
    <citation type="submission" date="2017-01" db="EMBL/GenBank/DDBJ databases">
        <authorList>
            <person name="Wang Y."/>
            <person name="White M."/>
            <person name="Kvist S."/>
            <person name="Moncalvo J.-M."/>
        </authorList>
    </citation>
    <scope>NUCLEOTIDE SEQUENCE [LARGE SCALE GENOMIC DNA]</scope>
    <source>
        <strain evidence="12">ID-206-W2</strain>
    </source>
</reference>
<feature type="transmembrane region" description="Helical" evidence="10">
    <location>
        <begin position="129"/>
        <end position="150"/>
    </location>
</feature>
<accession>A0A1R1WZY9</accession>
<dbReference type="Proteomes" id="UP000187429">
    <property type="component" value="Unassembled WGS sequence"/>
</dbReference>
<evidence type="ECO:0000256" key="1">
    <source>
        <dbReference type="ARBA" id="ARBA00004572"/>
    </source>
</evidence>
<gene>
    <name evidence="11" type="ORF">AYI69_g11254</name>
</gene>
<proteinExistence type="inferred from homology"/>
<dbReference type="GO" id="GO:0000266">
    <property type="term" value="P:mitochondrial fission"/>
    <property type="evidence" value="ECO:0007669"/>
    <property type="project" value="UniProtKB-UniRule"/>
</dbReference>
<evidence type="ECO:0000256" key="9">
    <source>
        <dbReference type="PIRNR" id="PIRNR008835"/>
    </source>
</evidence>
<evidence type="ECO:0000256" key="10">
    <source>
        <dbReference type="SAM" id="Phobius"/>
    </source>
</evidence>
<dbReference type="SUPFAM" id="SSF48452">
    <property type="entry name" value="TPR-like"/>
    <property type="match status" value="1"/>
</dbReference>
<evidence type="ECO:0000256" key="2">
    <source>
        <dbReference type="ARBA" id="ARBA00008937"/>
    </source>
</evidence>
<dbReference type="InterPro" id="IPR016543">
    <property type="entry name" value="Fis1"/>
</dbReference>
<dbReference type="GO" id="GO:0005778">
    <property type="term" value="C:peroxisomal membrane"/>
    <property type="evidence" value="ECO:0007669"/>
    <property type="project" value="TreeGrafter"/>
</dbReference>
<comment type="caution">
    <text evidence="11">The sequence shown here is derived from an EMBL/GenBank/DDBJ whole genome shotgun (WGS) entry which is preliminary data.</text>
</comment>
<keyword evidence="12" id="KW-1185">Reference proteome</keyword>
<evidence type="ECO:0000313" key="11">
    <source>
        <dbReference type="EMBL" id="OMJ07938.1"/>
    </source>
</evidence>
<keyword evidence="8 9" id="KW-0472">Membrane</keyword>
<comment type="subcellular location">
    <subcellularLocation>
        <location evidence="1">Mitochondrion outer membrane</location>
        <topology evidence="1">Single-pass membrane protein</topology>
    </subcellularLocation>
</comment>
<dbReference type="GO" id="GO:0000422">
    <property type="term" value="P:autophagy of mitochondrion"/>
    <property type="evidence" value="ECO:0007669"/>
    <property type="project" value="TreeGrafter"/>
</dbReference>
<dbReference type="GO" id="GO:0016559">
    <property type="term" value="P:peroxisome fission"/>
    <property type="evidence" value="ECO:0007669"/>
    <property type="project" value="TreeGrafter"/>
</dbReference>
<protein>
    <recommendedName>
        <fullName evidence="3 9">Mitochondrial fission 1 protein</fullName>
    </recommendedName>
</protein>
<dbReference type="Pfam" id="PF14852">
    <property type="entry name" value="Fis1_TPR_N"/>
    <property type="match status" value="1"/>
</dbReference>
<evidence type="ECO:0000256" key="4">
    <source>
        <dbReference type="ARBA" id="ARBA00022692"/>
    </source>
</evidence>
<organism evidence="11 12">
    <name type="scientific">Smittium culicis</name>
    <dbReference type="NCBI Taxonomy" id="133412"/>
    <lineage>
        <taxon>Eukaryota</taxon>
        <taxon>Fungi</taxon>
        <taxon>Fungi incertae sedis</taxon>
        <taxon>Zoopagomycota</taxon>
        <taxon>Kickxellomycotina</taxon>
        <taxon>Harpellomycetes</taxon>
        <taxon>Harpellales</taxon>
        <taxon>Legeriomycetaceae</taxon>
        <taxon>Smittium</taxon>
    </lineage>
</organism>
<dbReference type="OrthoDB" id="421154at2759"/>
<keyword evidence="5 9" id="KW-1000">Mitochondrion outer membrane</keyword>
<dbReference type="InterPro" id="IPR011990">
    <property type="entry name" value="TPR-like_helical_dom_sf"/>
</dbReference>
<dbReference type="InterPro" id="IPR033745">
    <property type="entry name" value="Fis1_cytosol"/>
</dbReference>
<dbReference type="GO" id="GO:0005741">
    <property type="term" value="C:mitochondrial outer membrane"/>
    <property type="evidence" value="ECO:0007669"/>
    <property type="project" value="UniProtKB-SubCell"/>
</dbReference>
<dbReference type="PIRSF" id="PIRSF008835">
    <property type="entry name" value="TPR_repeat_11_Fis1"/>
    <property type="match status" value="1"/>
</dbReference>
<dbReference type="InterPro" id="IPR028058">
    <property type="entry name" value="Fis1_TPR_N"/>
</dbReference>
<evidence type="ECO:0000256" key="8">
    <source>
        <dbReference type="ARBA" id="ARBA00023136"/>
    </source>
</evidence>
<sequence length="153" mass="17270">MLDEKEGLPYAVDAETPLEPQELLVLQRQYEREGRRVGVQTKFNYAWGLVKSKSPRDQQLGVDLLQEIFIEYPERQRECLYYISLGHYKLSNYNEATRFNNALLTIEPENKQAVSLQKLIDEKCANEGLLGMAIAGGAVAAIGAIALALLKRK</sequence>
<keyword evidence="4 10" id="KW-0812">Transmembrane</keyword>
<evidence type="ECO:0000256" key="5">
    <source>
        <dbReference type="ARBA" id="ARBA00022787"/>
    </source>
</evidence>
<keyword evidence="6 10" id="KW-1133">Transmembrane helix</keyword>
<dbReference type="Pfam" id="PF14853">
    <property type="entry name" value="Fis1_TPR_C"/>
    <property type="match status" value="1"/>
</dbReference>
<comment type="domain">
    <text evidence="9">The C-terminus is required for mitochondrial localization, while the N-terminus is necessary for mitochondrial fission.</text>
</comment>
<comment type="function">
    <text evidence="9">Has a role in mitochondrial fission.</text>
</comment>
<dbReference type="PANTHER" id="PTHR13247:SF0">
    <property type="entry name" value="MITOCHONDRIAL FISSION 1 PROTEIN"/>
    <property type="match status" value="1"/>
</dbReference>
<dbReference type="AlphaFoldDB" id="A0A1R1WZY9"/>
<comment type="similarity">
    <text evidence="2 9">Belongs to the FIS1 family.</text>
</comment>
<evidence type="ECO:0000256" key="3">
    <source>
        <dbReference type="ARBA" id="ARBA00014314"/>
    </source>
</evidence>